<dbReference type="SUPFAM" id="SSF110997">
    <property type="entry name" value="Sporulation related repeat"/>
    <property type="match status" value="1"/>
</dbReference>
<dbReference type="Pfam" id="PF05036">
    <property type="entry name" value="SPOR"/>
    <property type="match status" value="1"/>
</dbReference>
<dbReference type="GO" id="GO:0042834">
    <property type="term" value="F:peptidoglycan binding"/>
    <property type="evidence" value="ECO:0007669"/>
    <property type="project" value="InterPro"/>
</dbReference>
<dbReference type="InterPro" id="IPR036680">
    <property type="entry name" value="SPOR-like_sf"/>
</dbReference>
<proteinExistence type="predicted"/>
<reference evidence="4" key="1">
    <citation type="submission" date="2016-10" db="EMBL/GenBank/DDBJ databases">
        <authorList>
            <person name="Varghese N."/>
            <person name="Submissions S."/>
        </authorList>
    </citation>
    <scope>NUCLEOTIDE SEQUENCE [LARGE SCALE GENOMIC DNA]</scope>
    <source>
        <strain evidence="4">DSM 26879</strain>
    </source>
</reference>
<dbReference type="AlphaFoldDB" id="A0A1I6GG77"/>
<sequence length="283" mass="29200">MAVYNEGFAPSGDASRTNSIMNFAGAGLSLALMLGVGIWGYQLIMRDVSGIPVVRAMEGEMRVLPDNPGGAVAAHTGLSVNEVAAIGEAGGPEDRLVLAPTTAGLAQEDLDAQPIAEAADPRAAADLAQSEADAVVAEILEAASQITAQTPPQTEQIVTISADVPGVARSLRPILRPAALRSTPAATTNSEVAVNSASFTAGTNLVQLGAFPSPELAATQWALIEGQFDTLLSGKERVIQVSDQSSGTWYRLRASGFEDRAEARRFCAALTAEGADCIAVVVN</sequence>
<dbReference type="PROSITE" id="PS51724">
    <property type="entry name" value="SPOR"/>
    <property type="match status" value="1"/>
</dbReference>
<accession>A0A1I6GG77</accession>
<feature type="domain" description="SPOR" evidence="2">
    <location>
        <begin position="198"/>
        <end position="283"/>
    </location>
</feature>
<evidence type="ECO:0000313" key="4">
    <source>
        <dbReference type="Proteomes" id="UP000199478"/>
    </source>
</evidence>
<evidence type="ECO:0000313" key="3">
    <source>
        <dbReference type="EMBL" id="SFR41077.1"/>
    </source>
</evidence>
<keyword evidence="1" id="KW-0472">Membrane</keyword>
<dbReference type="OrthoDB" id="8479416at2"/>
<feature type="transmembrane region" description="Helical" evidence="1">
    <location>
        <begin position="20"/>
        <end position="41"/>
    </location>
</feature>
<dbReference type="Proteomes" id="UP000199478">
    <property type="component" value="Unassembled WGS sequence"/>
</dbReference>
<organism evidence="3 4">
    <name type="scientific">Yoonia tamlensis</name>
    <dbReference type="NCBI Taxonomy" id="390270"/>
    <lineage>
        <taxon>Bacteria</taxon>
        <taxon>Pseudomonadati</taxon>
        <taxon>Pseudomonadota</taxon>
        <taxon>Alphaproteobacteria</taxon>
        <taxon>Rhodobacterales</taxon>
        <taxon>Paracoccaceae</taxon>
        <taxon>Yoonia</taxon>
    </lineage>
</organism>
<evidence type="ECO:0000256" key="1">
    <source>
        <dbReference type="SAM" id="Phobius"/>
    </source>
</evidence>
<protein>
    <submittedName>
        <fullName evidence="3">Sporulation related domain-containing protein</fullName>
    </submittedName>
</protein>
<dbReference type="InterPro" id="IPR007730">
    <property type="entry name" value="SPOR-like_dom"/>
</dbReference>
<keyword evidence="1" id="KW-1133">Transmembrane helix</keyword>
<name>A0A1I6GG77_9RHOB</name>
<dbReference type="EMBL" id="FOYP01000001">
    <property type="protein sequence ID" value="SFR41077.1"/>
    <property type="molecule type" value="Genomic_DNA"/>
</dbReference>
<gene>
    <name evidence="3" type="ORF">SAMN04488005_1598</name>
</gene>
<keyword evidence="1" id="KW-0812">Transmembrane</keyword>
<evidence type="ECO:0000259" key="2">
    <source>
        <dbReference type="PROSITE" id="PS51724"/>
    </source>
</evidence>
<dbReference type="Gene3D" id="3.30.70.1070">
    <property type="entry name" value="Sporulation related repeat"/>
    <property type="match status" value="1"/>
</dbReference>
<keyword evidence="4" id="KW-1185">Reference proteome</keyword>
<dbReference type="RefSeq" id="WP_090198612.1">
    <property type="nucleotide sequence ID" value="NZ_FOYP01000001.1"/>
</dbReference>
<dbReference type="STRING" id="390270.SAMN04488005_1598"/>